<gene>
    <name evidence="1" type="ORF">CLV68_5248</name>
</gene>
<evidence type="ECO:0000313" key="2">
    <source>
        <dbReference type="Proteomes" id="UP000282454"/>
    </source>
</evidence>
<keyword evidence="2" id="KW-1185">Reference proteome</keyword>
<reference evidence="1 2" key="1">
    <citation type="submission" date="2018-10" db="EMBL/GenBank/DDBJ databases">
        <title>Genomic Encyclopedia of Archaeal and Bacterial Type Strains, Phase II (KMG-II): from individual species to whole genera.</title>
        <authorList>
            <person name="Goeker M."/>
        </authorList>
    </citation>
    <scope>NUCLEOTIDE SEQUENCE [LARGE SCALE GENOMIC DNA]</scope>
    <source>
        <strain evidence="1 2">DSM 45657</strain>
    </source>
</reference>
<organism evidence="1 2">
    <name type="scientific">Actinokineospora cianjurensis</name>
    <dbReference type="NCBI Taxonomy" id="585224"/>
    <lineage>
        <taxon>Bacteria</taxon>
        <taxon>Bacillati</taxon>
        <taxon>Actinomycetota</taxon>
        <taxon>Actinomycetes</taxon>
        <taxon>Pseudonocardiales</taxon>
        <taxon>Pseudonocardiaceae</taxon>
        <taxon>Actinokineospora</taxon>
    </lineage>
</organism>
<evidence type="ECO:0000313" key="1">
    <source>
        <dbReference type="EMBL" id="RLK54858.1"/>
    </source>
</evidence>
<dbReference type="Proteomes" id="UP000282454">
    <property type="component" value="Unassembled WGS sequence"/>
</dbReference>
<dbReference type="EMBL" id="RCDD01000005">
    <property type="protein sequence ID" value="RLK54858.1"/>
    <property type="molecule type" value="Genomic_DNA"/>
</dbReference>
<name>A0A421AYG7_9PSEU</name>
<accession>A0A421AYG7</accession>
<comment type="caution">
    <text evidence="1">The sequence shown here is derived from an EMBL/GenBank/DDBJ whole genome shotgun (WGS) entry which is preliminary data.</text>
</comment>
<proteinExistence type="predicted"/>
<protein>
    <submittedName>
        <fullName evidence="1">Uncharacterized protein</fullName>
    </submittedName>
</protein>
<sequence>MQESVVGGSWASVGSDCPIRVSLQGECVTIVLGDKVDLAFTLESFHRMNLLALAAIEGAPEVVSAS</sequence>
<dbReference type="AlphaFoldDB" id="A0A421AYG7"/>